<accession>A0A066VJR7</accession>
<dbReference type="AlphaFoldDB" id="A0A066VJR7"/>
<evidence type="ECO:0000256" key="2">
    <source>
        <dbReference type="SAM" id="SignalP"/>
    </source>
</evidence>
<evidence type="ECO:0000313" key="4">
    <source>
        <dbReference type="Proteomes" id="UP000027361"/>
    </source>
</evidence>
<evidence type="ECO:0000256" key="1">
    <source>
        <dbReference type="SAM" id="MobiDB-lite"/>
    </source>
</evidence>
<feature type="chain" id="PRO_5001628259" evidence="2">
    <location>
        <begin position="21"/>
        <end position="302"/>
    </location>
</feature>
<dbReference type="Proteomes" id="UP000027361">
    <property type="component" value="Unassembled WGS sequence"/>
</dbReference>
<evidence type="ECO:0000313" key="3">
    <source>
        <dbReference type="EMBL" id="KDN41967.1"/>
    </source>
</evidence>
<dbReference type="HOGENOM" id="CLU_966848_0_0_1"/>
<reference evidence="3 4" key="1">
    <citation type="submission" date="2014-05" db="EMBL/GenBank/DDBJ databases">
        <title>Draft genome sequence of a rare smut relative, Tilletiaria anomala UBC 951.</title>
        <authorList>
            <consortium name="DOE Joint Genome Institute"/>
            <person name="Toome M."/>
            <person name="Kuo A."/>
            <person name="Henrissat B."/>
            <person name="Lipzen A."/>
            <person name="Tritt A."/>
            <person name="Yoshinaga Y."/>
            <person name="Zane M."/>
            <person name="Barry K."/>
            <person name="Grigoriev I.V."/>
            <person name="Spatafora J.W."/>
            <person name="Aimea M.C."/>
        </authorList>
    </citation>
    <scope>NUCLEOTIDE SEQUENCE [LARGE SCALE GENOMIC DNA]</scope>
    <source>
        <strain evidence="3 4">UBC 951</strain>
    </source>
</reference>
<comment type="caution">
    <text evidence="3">The sequence shown here is derived from an EMBL/GenBank/DDBJ whole genome shotgun (WGS) entry which is preliminary data.</text>
</comment>
<feature type="region of interest" description="Disordered" evidence="1">
    <location>
        <begin position="257"/>
        <end position="276"/>
    </location>
</feature>
<keyword evidence="4" id="KW-1185">Reference proteome</keyword>
<organism evidence="3 4">
    <name type="scientific">Tilletiaria anomala (strain ATCC 24038 / CBS 436.72 / UBC 951)</name>
    <dbReference type="NCBI Taxonomy" id="1037660"/>
    <lineage>
        <taxon>Eukaryota</taxon>
        <taxon>Fungi</taxon>
        <taxon>Dikarya</taxon>
        <taxon>Basidiomycota</taxon>
        <taxon>Ustilaginomycotina</taxon>
        <taxon>Exobasidiomycetes</taxon>
        <taxon>Georgefischeriales</taxon>
        <taxon>Tilletiariaceae</taxon>
        <taxon>Tilletiaria</taxon>
    </lineage>
</organism>
<dbReference type="PANTHER" id="PTHR34862">
    <property type="entry name" value="SPARK DOMAIN-CONTAINING PROTEIN"/>
    <property type="match status" value="1"/>
</dbReference>
<gene>
    <name evidence="3" type="ORF">K437DRAFT_295460</name>
</gene>
<dbReference type="GeneID" id="25267261"/>
<protein>
    <submittedName>
        <fullName evidence="3">Uncharacterized protein</fullName>
    </submittedName>
</protein>
<proteinExistence type="predicted"/>
<feature type="compositionally biased region" description="Low complexity" evidence="1">
    <location>
        <begin position="262"/>
        <end position="276"/>
    </location>
</feature>
<keyword evidence="2" id="KW-0732">Signal</keyword>
<name>A0A066VJR7_TILAU</name>
<dbReference type="EMBL" id="JMSN01000074">
    <property type="protein sequence ID" value="KDN41967.1"/>
    <property type="molecule type" value="Genomic_DNA"/>
</dbReference>
<dbReference type="STRING" id="1037660.A0A066VJR7"/>
<dbReference type="PANTHER" id="PTHR34862:SF1">
    <property type="entry name" value="SPARK DOMAIN-CONTAINING PROTEIN"/>
    <property type="match status" value="1"/>
</dbReference>
<dbReference type="RefSeq" id="XP_013241902.1">
    <property type="nucleotide sequence ID" value="XM_013386448.1"/>
</dbReference>
<feature type="signal peptide" evidence="2">
    <location>
        <begin position="1"/>
        <end position="20"/>
    </location>
</feature>
<dbReference type="InParanoid" id="A0A066VJR7"/>
<dbReference type="OrthoDB" id="2536450at2759"/>
<sequence length="302" mass="30279">MLSSKFTLLVPLALASVAGAVPQTNPFGSLGQIINGLSPGCVGAIGGFVLNPTDPLALCLSLSNALQTFTAAGQNSSLVPAFNSYLTQDICGKPACSADALAKGNATLNTACSDSDRAANNGTNAAVLFQELLTSYYPIRNAVCNENTKSGTNCVVETMYGIQNATGQTLSLSTLVGLLSEPEKALQLERVLLSNNTVLCTDCNKALISSILKTEDTSSSQAISAASSNSPSQLIGGVEKQCGASFLNGQFPNDTKNSSITASSSSGSNSSQGGSNGASVAVSGSGAAALFGFVAAGAALLA</sequence>
<dbReference type="OMA" id="CNENTKS"/>